<dbReference type="PANTHER" id="PTHR10948">
    <property type="entry name" value="TRANSPOSASE"/>
    <property type="match status" value="1"/>
</dbReference>
<dbReference type="RefSeq" id="WP_014123577.1">
    <property type="nucleotide sequence ID" value="NC_016052.1"/>
</dbReference>
<dbReference type="GO" id="GO:0015074">
    <property type="term" value="P:DNA integration"/>
    <property type="evidence" value="ECO:0007669"/>
    <property type="project" value="InterPro"/>
</dbReference>
<dbReference type="PANTHER" id="PTHR10948:SF23">
    <property type="entry name" value="TRANSPOSASE INSI FOR INSERTION SEQUENCE ELEMENT IS30A-RELATED"/>
    <property type="match status" value="1"/>
</dbReference>
<organism evidence="3 4">
    <name type="scientific">Tetragenococcus halophilus (strain DSM 20338 / JCM 20259 / NCIMB 9735 / NBRC 12172)</name>
    <name type="common">Pediococcus halophilus</name>
    <dbReference type="NCBI Taxonomy" id="945021"/>
    <lineage>
        <taxon>Bacteria</taxon>
        <taxon>Bacillati</taxon>
        <taxon>Bacillota</taxon>
        <taxon>Bacilli</taxon>
        <taxon>Lactobacillales</taxon>
        <taxon>Enterococcaceae</taxon>
        <taxon>Tetragenococcus</taxon>
    </lineage>
</organism>
<dbReference type="InterPro" id="IPR012337">
    <property type="entry name" value="RNaseH-like_sf"/>
</dbReference>
<dbReference type="InterPro" id="IPR051917">
    <property type="entry name" value="Transposase-Integrase"/>
</dbReference>
<dbReference type="Pfam" id="PF13936">
    <property type="entry name" value="HTH_38"/>
    <property type="match status" value="1"/>
</dbReference>
<dbReference type="GO" id="GO:0032196">
    <property type="term" value="P:transposition"/>
    <property type="evidence" value="ECO:0007669"/>
    <property type="project" value="TreeGrafter"/>
</dbReference>
<evidence type="ECO:0000259" key="2">
    <source>
        <dbReference type="PROSITE" id="PS50994"/>
    </source>
</evidence>
<dbReference type="AlphaFoldDB" id="A0AAN1SEW9"/>
<dbReference type="InterPro" id="IPR036397">
    <property type="entry name" value="RNaseH_sf"/>
</dbReference>
<dbReference type="GO" id="GO:0003676">
    <property type="term" value="F:nucleic acid binding"/>
    <property type="evidence" value="ECO:0007669"/>
    <property type="project" value="InterPro"/>
</dbReference>
<dbReference type="InterPro" id="IPR025246">
    <property type="entry name" value="IS30-like_HTH"/>
</dbReference>
<dbReference type="GO" id="GO:0004803">
    <property type="term" value="F:transposase activity"/>
    <property type="evidence" value="ECO:0007669"/>
    <property type="project" value="TreeGrafter"/>
</dbReference>
<gene>
    <name evidence="3" type="ordered locus">TEH_01800</name>
</gene>
<dbReference type="SUPFAM" id="SSF53098">
    <property type="entry name" value="Ribonuclease H-like"/>
    <property type="match status" value="1"/>
</dbReference>
<feature type="domain" description="Integrase catalytic" evidence="2">
    <location>
        <begin position="186"/>
        <end position="352"/>
    </location>
</feature>
<reference evidence="3 4" key="1">
    <citation type="submission" date="2011-01" db="EMBL/GenBank/DDBJ databases">
        <title>Whole genome sequence of Tetragenococcus halophilus NBRC 12172.</title>
        <authorList>
            <person name="Nakazawa H."/>
            <person name="Omata S."/>
            <person name="Koga C."/>
            <person name="Watanabe Y."/>
            <person name="Katano Y."/>
            <person name="Ito N."/>
            <person name="Tsukatani N."/>
            <person name="Ankai A."/>
            <person name="Oguchi A."/>
            <person name="Fukui S."/>
            <person name="Yashiro I."/>
            <person name="Kamata S."/>
            <person name="Hashimoto Y."/>
            <person name="Yamazaki J."/>
            <person name="Taguchi H."/>
            <person name="Tanaka A."/>
            <person name="Koyama T."/>
            <person name="Ichige A."/>
            <person name="Hanya Y."/>
            <person name="Tanikawa S."/>
            <person name="Yamazaki S."/>
            <person name="Fujita N."/>
        </authorList>
    </citation>
    <scope>NUCLEOTIDE SEQUENCE [LARGE SCALE GENOMIC DNA]</scope>
    <source>
        <strain evidence="4">DSM 20338 / JCM 20259 / NCIMB 9735 / NBRC 12172</strain>
    </source>
</reference>
<evidence type="ECO:0000313" key="3">
    <source>
        <dbReference type="EMBL" id="BAK93507.1"/>
    </source>
</evidence>
<name>A0AAN1SEW9_TETHN</name>
<dbReference type="Proteomes" id="UP000002663">
    <property type="component" value="Chromosome"/>
</dbReference>
<dbReference type="PROSITE" id="PS50994">
    <property type="entry name" value="INTEGRASE"/>
    <property type="match status" value="1"/>
</dbReference>
<dbReference type="EMBL" id="AP012046">
    <property type="protein sequence ID" value="BAK93507.1"/>
    <property type="molecule type" value="Genomic_DNA"/>
</dbReference>
<dbReference type="KEGG" id="thl:TEH_01800"/>
<dbReference type="GO" id="GO:0005829">
    <property type="term" value="C:cytosol"/>
    <property type="evidence" value="ECO:0007669"/>
    <property type="project" value="TreeGrafter"/>
</dbReference>
<accession>A0AAN1SEW9</accession>
<evidence type="ECO:0000313" key="4">
    <source>
        <dbReference type="Proteomes" id="UP000002663"/>
    </source>
</evidence>
<keyword evidence="1" id="KW-0233">DNA recombination</keyword>
<dbReference type="GO" id="GO:0006310">
    <property type="term" value="P:DNA recombination"/>
    <property type="evidence" value="ECO:0007669"/>
    <property type="project" value="UniProtKB-KW"/>
</dbReference>
<dbReference type="InterPro" id="IPR001584">
    <property type="entry name" value="Integrase_cat-core"/>
</dbReference>
<evidence type="ECO:0000256" key="1">
    <source>
        <dbReference type="ARBA" id="ARBA00023172"/>
    </source>
</evidence>
<protein>
    <recommendedName>
        <fullName evidence="2">Integrase catalytic domain-containing protein</fullName>
    </recommendedName>
</protein>
<sequence>MTQLEHSTESRKGKHLNYSERKDIEHWKQADQPLSNREIARRLGRAPQTIHTEIKDGTVRQIKRQTHQGKTYEYEQNVYFADAGQTAYDKARQNSGRTYQWIQAPEFMAYADYQMKVKKQAPDVVVGRAKLKNLFPEESIPCTTSLYHSIEQGFMNTINLDLQLKTRRKPKHSRTRKNRKIMGELIEKRPDVVNTRETFGHWEIDTVRGLRTGKDHCLLTLTERKTRYEVIIKVDGKDSEPVNRALQTLQEAAGQHFSRLFQTITADNGVEFAGLSALLQEISKVYFTHPYSSWERGTNENHNGLIRRFIPKGIRMSDVSTAVVRRVQDWMNHLPRKILGYATPYGRLLEEVSELV</sequence>
<dbReference type="Gene3D" id="3.30.420.10">
    <property type="entry name" value="Ribonuclease H-like superfamily/Ribonuclease H"/>
    <property type="match status" value="1"/>
</dbReference>
<dbReference type="NCBIfam" id="NF033563">
    <property type="entry name" value="transpos_IS30"/>
    <property type="match status" value="1"/>
</dbReference>
<proteinExistence type="predicted"/>
<dbReference type="InterPro" id="IPR053392">
    <property type="entry name" value="Transposase_IS30-like"/>
</dbReference>